<feature type="coiled-coil region" evidence="1">
    <location>
        <begin position="458"/>
        <end position="492"/>
    </location>
</feature>
<keyword evidence="4" id="KW-1185">Reference proteome</keyword>
<dbReference type="AlphaFoldDB" id="A0A2A6C6K8"/>
<feature type="compositionally biased region" description="Basic and acidic residues" evidence="2">
    <location>
        <begin position="346"/>
        <end position="366"/>
    </location>
</feature>
<feature type="compositionally biased region" description="Basic and acidic residues" evidence="2">
    <location>
        <begin position="88"/>
        <end position="114"/>
    </location>
</feature>
<dbReference type="EnsemblMetazoa" id="PPA34714.1">
    <property type="protein sequence ID" value="PPA34714.1"/>
    <property type="gene ID" value="WBGene00273083"/>
</dbReference>
<accession>A0A8R1UKS0</accession>
<feature type="region of interest" description="Disordered" evidence="2">
    <location>
        <begin position="302"/>
        <end position="366"/>
    </location>
</feature>
<feature type="compositionally biased region" description="Acidic residues" evidence="2">
    <location>
        <begin position="155"/>
        <end position="179"/>
    </location>
</feature>
<evidence type="ECO:0000256" key="2">
    <source>
        <dbReference type="SAM" id="MobiDB-lite"/>
    </source>
</evidence>
<reference evidence="3" key="2">
    <citation type="submission" date="2022-06" db="UniProtKB">
        <authorList>
            <consortium name="EnsemblMetazoa"/>
        </authorList>
    </citation>
    <scope>IDENTIFICATION</scope>
    <source>
        <strain evidence="3">PS312</strain>
    </source>
</reference>
<sequence length="675" mass="76851">MPRVNYKVELILQRRIEDDGSKSYLTRYMPVKGHVNELPSWQPESNFIDTLMIRMFDRYVDDPNKSADWMKAYEKEVKSTYEIMEAKARKEQEEKEKEKERIKKEKEAKKEAKRNAILASLAPSTRGTRSRSNRDAAPDVTKRTTSRNNESRDQSEEDDEDDERLEDDGAQYDDGGDDDGDHRRTFPTSNSSDQGYDVQADLAPGLQGSASTLRFLKDAGMNKSSDTTIAVDRDFIRNSPIQMCGTSHDSNLKALDSLDTTSSMPSSTDPVLKDPFEFTEDDDIVHPAISLLANLRKQKNGEEVPACADPQPAGNQRRSSSATKRNRSGEAAHFEMGNDEPQITPDVKRNRQKTPRDDPMKGDQEIKEEVTDEQATAYLHDQKFARAVPSCYGTRGSSEGREENQAASEREMELLEQDNSALRKQHYERESTLEADLKKSESQTKDLIEQTVLILEQHKVYKETIKEIRQRNEELEAELAEQKTILGEKHQEIQKLIEKTNRRTFNPLKNDDVEKAVLVNKLRQQIADQDETIEKLTRNLEKASLNKSPPPPASQEDMAVDKLVEEQPTSSVTDSNEASACSVNLTQQDKGEHRTYFSLKCEYGFPLPLINMSCNDCIKIRTKCRGSLGYLWQFTLQRLIYWSKDEMRIIGAIRRALPATKPPTTTLFSSITFGI</sequence>
<evidence type="ECO:0000313" key="4">
    <source>
        <dbReference type="Proteomes" id="UP000005239"/>
    </source>
</evidence>
<proteinExistence type="predicted"/>
<keyword evidence="1" id="KW-0175">Coiled coil</keyword>
<feature type="coiled-coil region" evidence="1">
    <location>
        <begin position="519"/>
        <end position="546"/>
    </location>
</feature>
<organism evidence="3 4">
    <name type="scientific">Pristionchus pacificus</name>
    <name type="common">Parasitic nematode worm</name>
    <dbReference type="NCBI Taxonomy" id="54126"/>
    <lineage>
        <taxon>Eukaryota</taxon>
        <taxon>Metazoa</taxon>
        <taxon>Ecdysozoa</taxon>
        <taxon>Nematoda</taxon>
        <taxon>Chromadorea</taxon>
        <taxon>Rhabditida</taxon>
        <taxon>Rhabditina</taxon>
        <taxon>Diplogasteromorpha</taxon>
        <taxon>Diplogasteroidea</taxon>
        <taxon>Neodiplogasteridae</taxon>
        <taxon>Pristionchus</taxon>
    </lineage>
</organism>
<dbReference type="Proteomes" id="UP000005239">
    <property type="component" value="Unassembled WGS sequence"/>
</dbReference>
<protein>
    <submittedName>
        <fullName evidence="3">Uncharacterized protein</fullName>
    </submittedName>
</protein>
<feature type="compositionally biased region" description="Polar residues" evidence="2">
    <location>
        <begin position="313"/>
        <end position="323"/>
    </location>
</feature>
<evidence type="ECO:0000313" key="3">
    <source>
        <dbReference type="EnsemblMetazoa" id="PPA34714.1"/>
    </source>
</evidence>
<feature type="compositionally biased region" description="Basic and acidic residues" evidence="2">
    <location>
        <begin position="132"/>
        <end position="142"/>
    </location>
</feature>
<name>A0A2A6C6K8_PRIPA</name>
<accession>A0A2A6C6K8</accession>
<gene>
    <name evidence="3" type="primary">WBGene00273083</name>
</gene>
<reference evidence="4" key="1">
    <citation type="journal article" date="2008" name="Nat. Genet.">
        <title>The Pristionchus pacificus genome provides a unique perspective on nematode lifestyle and parasitism.</title>
        <authorList>
            <person name="Dieterich C."/>
            <person name="Clifton S.W."/>
            <person name="Schuster L.N."/>
            <person name="Chinwalla A."/>
            <person name="Delehaunty K."/>
            <person name="Dinkelacker I."/>
            <person name="Fulton L."/>
            <person name="Fulton R."/>
            <person name="Godfrey J."/>
            <person name="Minx P."/>
            <person name="Mitreva M."/>
            <person name="Roeseler W."/>
            <person name="Tian H."/>
            <person name="Witte H."/>
            <person name="Yang S.P."/>
            <person name="Wilson R.K."/>
            <person name="Sommer R.J."/>
        </authorList>
    </citation>
    <scope>NUCLEOTIDE SEQUENCE [LARGE SCALE GENOMIC DNA]</scope>
    <source>
        <strain evidence="4">PS312</strain>
    </source>
</reference>
<feature type="region of interest" description="Disordered" evidence="2">
    <location>
        <begin position="88"/>
        <end position="199"/>
    </location>
</feature>
<evidence type="ECO:0000256" key="1">
    <source>
        <dbReference type="SAM" id="Coils"/>
    </source>
</evidence>